<dbReference type="Pfam" id="PF05621">
    <property type="entry name" value="TniB"/>
    <property type="match status" value="1"/>
</dbReference>
<accession>A0ABY2X3Z0</accession>
<protein>
    <recommendedName>
        <fullName evidence="3">ATP-binding protein</fullName>
    </recommendedName>
</protein>
<keyword evidence="2" id="KW-1185">Reference proteome</keyword>
<proteinExistence type="predicted"/>
<sequence>MTSDAMIATFEKQKKQAQLSVSLKKPYFETKVFEDFRARVFKVLLERDELIRNGIREVQGAALIGPPGIGKTRMVEQISADFRQLVAKTGGLEFGSNFWSVTIPSRATVKEICELILRQLGYPISPTSRRNPDYLIGLVRSRLKDRDVAALHLDEVQDSGRYTTNNTMKQITSNFRNLMQDDDWPVSLIVTGTMEAKAIINDNDTFLRRLEPIEVLPMEFSEEGVALKTAGKELLKKAGVLDDGLLDEDEFIRILMHASAQRFGIAIEILISAISSAGMSKPKTISFEHFAKSYYERMNCDDALNPFLSRDWRSIDTTIAMDRHIKESRQTRRKPRQR</sequence>
<organism evidence="1 2">
    <name type="scientific">Ruegeria sediminis</name>
    <dbReference type="NCBI Taxonomy" id="2583820"/>
    <lineage>
        <taxon>Bacteria</taxon>
        <taxon>Pseudomonadati</taxon>
        <taxon>Pseudomonadota</taxon>
        <taxon>Alphaproteobacteria</taxon>
        <taxon>Rhodobacterales</taxon>
        <taxon>Roseobacteraceae</taxon>
        <taxon>Ruegeria</taxon>
    </lineage>
</organism>
<reference evidence="1 2" key="1">
    <citation type="submission" date="2019-05" db="EMBL/GenBank/DDBJ databases">
        <title>Ruegeria sp. nov., isolated from tidal flat.</title>
        <authorList>
            <person name="Kim W."/>
        </authorList>
    </citation>
    <scope>NUCLEOTIDE SEQUENCE [LARGE SCALE GENOMIC DNA]</scope>
    <source>
        <strain evidence="1 2">CAU 1488</strain>
    </source>
</reference>
<dbReference type="Gene3D" id="3.40.50.300">
    <property type="entry name" value="P-loop containing nucleotide triphosphate hydrolases"/>
    <property type="match status" value="1"/>
</dbReference>
<comment type="caution">
    <text evidence="1">The sequence shown here is derived from an EMBL/GenBank/DDBJ whole genome shotgun (WGS) entry which is preliminary data.</text>
</comment>
<evidence type="ECO:0000313" key="2">
    <source>
        <dbReference type="Proteomes" id="UP001193035"/>
    </source>
</evidence>
<evidence type="ECO:0000313" key="1">
    <source>
        <dbReference type="EMBL" id="TMV10083.1"/>
    </source>
</evidence>
<evidence type="ECO:0008006" key="3">
    <source>
        <dbReference type="Google" id="ProtNLM"/>
    </source>
</evidence>
<dbReference type="EMBL" id="VCPD01000001">
    <property type="protein sequence ID" value="TMV10083.1"/>
    <property type="molecule type" value="Genomic_DNA"/>
</dbReference>
<dbReference type="SUPFAM" id="SSF52540">
    <property type="entry name" value="P-loop containing nucleoside triphosphate hydrolases"/>
    <property type="match status" value="1"/>
</dbReference>
<dbReference type="RefSeq" id="WP_138840141.1">
    <property type="nucleotide sequence ID" value="NZ_VCPD01000001.1"/>
</dbReference>
<dbReference type="Proteomes" id="UP001193035">
    <property type="component" value="Unassembled WGS sequence"/>
</dbReference>
<name>A0ABY2X3Z0_9RHOB</name>
<gene>
    <name evidence="1" type="ORF">FGK63_03200</name>
</gene>
<dbReference type="InterPro" id="IPR027417">
    <property type="entry name" value="P-loop_NTPase"/>
</dbReference>
<dbReference type="InterPro" id="IPR008868">
    <property type="entry name" value="TniB"/>
</dbReference>